<dbReference type="InterPro" id="IPR006357">
    <property type="entry name" value="HAD-SF_hydro_IIA"/>
</dbReference>
<name>A0ABR4BDP7_9LECA</name>
<dbReference type="SUPFAM" id="SSF56784">
    <property type="entry name" value="HAD-like"/>
    <property type="match status" value="1"/>
</dbReference>
<evidence type="ECO:0000313" key="2">
    <source>
        <dbReference type="Proteomes" id="UP001590951"/>
    </source>
</evidence>
<dbReference type="Proteomes" id="UP001590951">
    <property type="component" value="Unassembled WGS sequence"/>
</dbReference>
<gene>
    <name evidence="1" type="ORF">ABVK25_004370</name>
</gene>
<evidence type="ECO:0000313" key="1">
    <source>
        <dbReference type="EMBL" id="KAL2055562.1"/>
    </source>
</evidence>
<organism evidence="1 2">
    <name type="scientific">Lepraria finkii</name>
    <dbReference type="NCBI Taxonomy" id="1340010"/>
    <lineage>
        <taxon>Eukaryota</taxon>
        <taxon>Fungi</taxon>
        <taxon>Dikarya</taxon>
        <taxon>Ascomycota</taxon>
        <taxon>Pezizomycotina</taxon>
        <taxon>Lecanoromycetes</taxon>
        <taxon>OSLEUM clade</taxon>
        <taxon>Lecanoromycetidae</taxon>
        <taxon>Lecanorales</taxon>
        <taxon>Lecanorineae</taxon>
        <taxon>Stereocaulaceae</taxon>
        <taxon>Lepraria</taxon>
    </lineage>
</organism>
<dbReference type="Gene3D" id="3.40.50.1000">
    <property type="entry name" value="HAD superfamily/HAD-like"/>
    <property type="match status" value="2"/>
</dbReference>
<evidence type="ECO:0008006" key="3">
    <source>
        <dbReference type="Google" id="ProtNLM"/>
    </source>
</evidence>
<dbReference type="Pfam" id="PF13344">
    <property type="entry name" value="Hydrolase_6"/>
    <property type="match status" value="1"/>
</dbReference>
<comment type="caution">
    <text evidence="1">The sequence shown here is derived from an EMBL/GenBank/DDBJ whole genome shotgun (WGS) entry which is preliminary data.</text>
</comment>
<protein>
    <recommendedName>
        <fullName evidence="3">Phosphoglycolate phosphatase</fullName>
    </recommendedName>
</protein>
<sequence>MLSVYEGKQIVFVTNNSTKSRSDYKKKLTDMGIPAAVNEVFGSSYSAAVYISRILKLPADKNRLRPRRNRHRNRTG</sequence>
<dbReference type="EMBL" id="JBHFEH010000011">
    <property type="protein sequence ID" value="KAL2055562.1"/>
    <property type="molecule type" value="Genomic_DNA"/>
</dbReference>
<dbReference type="InterPro" id="IPR023214">
    <property type="entry name" value="HAD_sf"/>
</dbReference>
<keyword evidence="2" id="KW-1185">Reference proteome</keyword>
<accession>A0ABR4BDP7</accession>
<dbReference type="InterPro" id="IPR036412">
    <property type="entry name" value="HAD-like_sf"/>
</dbReference>
<reference evidence="1 2" key="1">
    <citation type="submission" date="2024-09" db="EMBL/GenBank/DDBJ databases">
        <title>Rethinking Asexuality: The Enigmatic Case of Functional Sexual Genes in Lepraria (Stereocaulaceae).</title>
        <authorList>
            <person name="Doellman M."/>
            <person name="Sun Y."/>
            <person name="Barcenas-Pena A."/>
            <person name="Lumbsch H.T."/>
            <person name="Grewe F."/>
        </authorList>
    </citation>
    <scope>NUCLEOTIDE SEQUENCE [LARGE SCALE GENOMIC DNA]</scope>
    <source>
        <strain evidence="1 2">Grewe 0041</strain>
    </source>
</reference>
<proteinExistence type="predicted"/>